<organism evidence="1 2">
    <name type="scientific">Hymenobacter properus</name>
    <dbReference type="NCBI Taxonomy" id="2791026"/>
    <lineage>
        <taxon>Bacteria</taxon>
        <taxon>Pseudomonadati</taxon>
        <taxon>Bacteroidota</taxon>
        <taxon>Cytophagia</taxon>
        <taxon>Cytophagales</taxon>
        <taxon>Hymenobacteraceae</taxon>
        <taxon>Hymenobacter</taxon>
    </lineage>
</organism>
<evidence type="ECO:0000313" key="2">
    <source>
        <dbReference type="Proteomes" id="UP000645610"/>
    </source>
</evidence>
<proteinExistence type="predicted"/>
<dbReference type="AlphaFoldDB" id="A0A931BJX8"/>
<accession>A0A931BJX8</accession>
<dbReference type="RefSeq" id="WP_196285181.1">
    <property type="nucleotide sequence ID" value="NZ_JADQDP010000001.1"/>
</dbReference>
<sequence length="214" mass="23337">MTEALADLLADRIRPLPFAERVVGLARPVDTLTSDAFEGKEQPRRLKTPMPVAYPAGTAACDRDERYLLPSRETNGIFFFEDRGTVSRPIVAGLSESESTLLLLGWLNHEAPNVPTENQAIDALWKALKIGPARLTAGDYQGLGITATVLPAEAALFTKYTYAAEVDPMLYPPYRLIGLELKCRYRLKPICVPAPPAEEVPAGLLPLLLNGPLA</sequence>
<keyword evidence="2" id="KW-1185">Reference proteome</keyword>
<gene>
    <name evidence="1" type="ORF">I2I01_04320</name>
</gene>
<protein>
    <submittedName>
        <fullName evidence="1">Uncharacterized protein</fullName>
    </submittedName>
</protein>
<name>A0A931BJX8_9BACT</name>
<evidence type="ECO:0000313" key="1">
    <source>
        <dbReference type="EMBL" id="MBF9140845.1"/>
    </source>
</evidence>
<dbReference type="Proteomes" id="UP000645610">
    <property type="component" value="Unassembled WGS sequence"/>
</dbReference>
<comment type="caution">
    <text evidence="1">The sequence shown here is derived from an EMBL/GenBank/DDBJ whole genome shotgun (WGS) entry which is preliminary data.</text>
</comment>
<reference evidence="1 2" key="1">
    <citation type="submission" date="2020-11" db="EMBL/GenBank/DDBJ databases">
        <authorList>
            <person name="Kim M.K."/>
        </authorList>
    </citation>
    <scope>NUCLEOTIDE SEQUENCE [LARGE SCALE GENOMIC DNA]</scope>
    <source>
        <strain evidence="1 2">BT439</strain>
    </source>
</reference>
<dbReference type="EMBL" id="JADQDP010000001">
    <property type="protein sequence ID" value="MBF9140845.1"/>
    <property type="molecule type" value="Genomic_DNA"/>
</dbReference>